<feature type="compositionally biased region" description="Low complexity" evidence="1">
    <location>
        <begin position="1"/>
        <end position="17"/>
    </location>
</feature>
<accession>A0A8H5BKD2</accession>
<dbReference type="AlphaFoldDB" id="A0A8H5BKD2"/>
<keyword evidence="3" id="KW-1185">Reference proteome</keyword>
<evidence type="ECO:0000313" key="2">
    <source>
        <dbReference type="EMBL" id="KAF5324113.1"/>
    </source>
</evidence>
<comment type="caution">
    <text evidence="2">The sequence shown here is derived from an EMBL/GenBank/DDBJ whole genome shotgun (WGS) entry which is preliminary data.</text>
</comment>
<feature type="region of interest" description="Disordered" evidence="1">
    <location>
        <begin position="1"/>
        <end position="33"/>
    </location>
</feature>
<organism evidence="2 3">
    <name type="scientific">Psilocybe cf. subviscida</name>
    <dbReference type="NCBI Taxonomy" id="2480587"/>
    <lineage>
        <taxon>Eukaryota</taxon>
        <taxon>Fungi</taxon>
        <taxon>Dikarya</taxon>
        <taxon>Basidiomycota</taxon>
        <taxon>Agaricomycotina</taxon>
        <taxon>Agaricomycetes</taxon>
        <taxon>Agaricomycetidae</taxon>
        <taxon>Agaricales</taxon>
        <taxon>Agaricineae</taxon>
        <taxon>Strophariaceae</taxon>
        <taxon>Psilocybe</taxon>
    </lineage>
</organism>
<feature type="region of interest" description="Disordered" evidence="1">
    <location>
        <begin position="83"/>
        <end position="102"/>
    </location>
</feature>
<dbReference type="Proteomes" id="UP000567179">
    <property type="component" value="Unassembled WGS sequence"/>
</dbReference>
<evidence type="ECO:0000256" key="1">
    <source>
        <dbReference type="SAM" id="MobiDB-lite"/>
    </source>
</evidence>
<evidence type="ECO:0000313" key="3">
    <source>
        <dbReference type="Proteomes" id="UP000567179"/>
    </source>
</evidence>
<reference evidence="2 3" key="1">
    <citation type="journal article" date="2020" name="ISME J.">
        <title>Uncovering the hidden diversity of litter-decomposition mechanisms in mushroom-forming fungi.</title>
        <authorList>
            <person name="Floudas D."/>
            <person name="Bentzer J."/>
            <person name="Ahren D."/>
            <person name="Johansson T."/>
            <person name="Persson P."/>
            <person name="Tunlid A."/>
        </authorList>
    </citation>
    <scope>NUCLEOTIDE SEQUENCE [LARGE SCALE GENOMIC DNA]</scope>
    <source>
        <strain evidence="2 3">CBS 101986</strain>
    </source>
</reference>
<proteinExistence type="predicted"/>
<protein>
    <submittedName>
        <fullName evidence="2">Uncharacterized protein</fullName>
    </submittedName>
</protein>
<dbReference type="EMBL" id="JAACJJ010000016">
    <property type="protein sequence ID" value="KAF5324113.1"/>
    <property type="molecule type" value="Genomic_DNA"/>
</dbReference>
<name>A0A8H5BKD2_9AGAR</name>
<sequence length="151" mass="16955">MNPRSPLSLPLPATTPSCFRAQSHPSLPPIRPAPTPWLSSLVRIFGVERTRPTKELAEKQHDTAVQHSKAERRKCWHRYRYRETEDEDDERGGDAGVAPSLLVEDPVSIQDASKELTAMFNRHCISTVSAPSTTLPSSPRPHYKLYRIGST</sequence>
<gene>
    <name evidence="2" type="ORF">D9619_011380</name>
</gene>